<dbReference type="InterPro" id="IPR013783">
    <property type="entry name" value="Ig-like_fold"/>
</dbReference>
<feature type="domain" description="Bacterial Ig" evidence="2">
    <location>
        <begin position="88"/>
        <end position="166"/>
    </location>
</feature>
<dbReference type="NCBIfam" id="TIGR03661">
    <property type="entry name" value="T1SS_VCA0849"/>
    <property type="match status" value="1"/>
</dbReference>
<evidence type="ECO:0000256" key="1">
    <source>
        <dbReference type="SAM" id="MobiDB-lite"/>
    </source>
</evidence>
<feature type="domain" description="Bacterial Ig-like" evidence="3">
    <location>
        <begin position="2090"/>
        <end position="2165"/>
    </location>
</feature>
<feature type="domain" description="Bacterial Ig" evidence="2">
    <location>
        <begin position="1487"/>
        <end position="1562"/>
    </location>
</feature>
<feature type="domain" description="Bacterial Ig" evidence="2">
    <location>
        <begin position="1241"/>
        <end position="1317"/>
    </location>
</feature>
<dbReference type="InterPro" id="IPR041498">
    <property type="entry name" value="Big_6"/>
</dbReference>
<feature type="domain" description="Bacterial Ig" evidence="2">
    <location>
        <begin position="1569"/>
        <end position="1647"/>
    </location>
</feature>
<feature type="domain" description="Bacterial Ig-like" evidence="3">
    <location>
        <begin position="2723"/>
        <end position="2798"/>
    </location>
</feature>
<dbReference type="KEGG" id="daer:H9K75_08620"/>
<feature type="domain" description="Bacterial Ig" evidence="2">
    <location>
        <begin position="7"/>
        <end position="84"/>
    </location>
</feature>
<feature type="domain" description="Bacterial Ig" evidence="2">
    <location>
        <begin position="913"/>
        <end position="991"/>
    </location>
</feature>
<feature type="domain" description="Bacterial Ig-like" evidence="3">
    <location>
        <begin position="3254"/>
        <end position="3336"/>
    </location>
</feature>
<dbReference type="NCBIfam" id="NF012196">
    <property type="entry name" value="Ig_like_ice"/>
    <property type="match status" value="2"/>
</dbReference>
<feature type="domain" description="Bacterial Ig-like" evidence="3">
    <location>
        <begin position="2621"/>
        <end position="2698"/>
    </location>
</feature>
<feature type="domain" description="Bacterial Ig" evidence="2">
    <location>
        <begin position="1405"/>
        <end position="1480"/>
    </location>
</feature>
<feature type="domain" description="Bacterial Ig" evidence="2">
    <location>
        <begin position="995"/>
        <end position="1071"/>
    </location>
</feature>
<feature type="domain" description="Bacterial Ig-like" evidence="3">
    <location>
        <begin position="3147"/>
        <end position="3222"/>
    </location>
</feature>
<dbReference type="InterPro" id="IPR019960">
    <property type="entry name" value="T1SS_VCA0849"/>
</dbReference>
<dbReference type="Pfam" id="PF19077">
    <property type="entry name" value="Big_13"/>
    <property type="match status" value="11"/>
</dbReference>
<feature type="domain" description="Bacterial Ig" evidence="2">
    <location>
        <begin position="339"/>
        <end position="417"/>
    </location>
</feature>
<evidence type="ECO:0000259" key="2">
    <source>
        <dbReference type="Pfam" id="PF17936"/>
    </source>
</evidence>
<dbReference type="Gene3D" id="2.60.40.10">
    <property type="entry name" value="Immunoglobulins"/>
    <property type="match status" value="36"/>
</dbReference>
<feature type="compositionally biased region" description="Basic and acidic residues" evidence="1">
    <location>
        <begin position="3516"/>
        <end position="3531"/>
    </location>
</feature>
<feature type="domain" description="Bacterial Ig-like" evidence="3">
    <location>
        <begin position="2499"/>
        <end position="2591"/>
    </location>
</feature>
<feature type="domain" description="Bacterial Ig" evidence="2">
    <location>
        <begin position="585"/>
        <end position="661"/>
    </location>
</feature>
<protein>
    <submittedName>
        <fullName evidence="5">Ig-like domain-containing protein</fullName>
    </submittedName>
</protein>
<feature type="domain" description="Bacterial Ig" evidence="2">
    <location>
        <begin position="749"/>
        <end position="825"/>
    </location>
</feature>
<sequence>MTVDAVAPAAPILDLVNGHDAITGHAEPGATVSVTFPDGSTATTVAGADGSFSVANPGLADGDTITAVAIDQAGNVSAGTIATVDAAAPAVPTVDPVNANDPITGHAEPGSTVTVTYPDGSTGTTVAKPDGSFTVPNPGDLNHEDKITVTATDPAGNISGEATVIVDAVAPDLPSVNPVDPNEPITGSAEPGSTVTVIFPDGSKDTAVAGPDGSFVIPNPGGLEDGDKITVTATDPAGNTSGETTVEVDVQPVDTTPPSVPDIDPVNATHPITGHAEPGSTVTVTYPDGSKDTVTADPSGSFSVPNPGDLADGDKITVTATDAAGNTSGEAIAIVDALAPDIPTIEPVGATDPITGHAEPGSTVTVTFPDETITTVIAGADGSFEVPNPGNLKDGDIITATATDAAGNTSGEAIATVDAVAPAVPVIDPVGATGPITGYAEPGSTVTVTFPDETTSTVTAGTDGSFAVPNPGNLSDGDIVTATATDPAGNTSGEAIVIVDALAPNIPTIDPVGATDPITGHAEPGSTVTVTFPNETTATVTAGTDGRFEVPNPGNLNDGDIITATATDPAGNTSGEATATVDAIAPAVPTIDPVGATDPITGHAEPGSTVTVTFPDETITTVTAGSDGSFEVPNPGNLNDGDIITATATDAAGNTSGEGTAIVDAVAPTIPTIDPVGATDPITGHAEPGSTVTVTFPDETTATVTAGTDGSFEVPNPGNLNDGDVITATATDPAGNTSGEATATVDAIAPSVPTIDPVGATDPITGHAEPGSTVTVTFPDETTATVTAGNDGSFEVPNPGNLNDGDILTATATDAAGNTSGEGTAIVDAVAPSVPTIDPVGATDPITGHAEPGSTVTVTFPDETTTTVVAGADGSFELPNPGNLSDGDIITATATDPAGNTSDEVTATVDAIAPTVPTIDPVGATDPITGHAEPGSSVTVTFPDETITTVTAGPDGSFEVPNPGNLNDGDVITATATDAAGNTSGEGTAVVDALAPDIPTIDPVGATDPITGHAEPGSTVTVTFPDETITAVTAGPDGSFEVPNPGNLNDGDVITATATDAAGNTSGEGTAIVDAVAPSVPTIDPVGPTNPITGHAEPGSTVTVTFADETTTTVVAGADGSFELPNPGNLNDGDIITATATDPAGNTSGEAMATVDAIAPSVPTIDPVGATDPITGHAEPGSTVTVTFPDETTATVTAGTDGSFEVPNPGNLNDGDVITATATDPAGNTSGEATVNVDAIAPTIPTIDPVGATNPITGHAEPGSKVTVTFPDETTAMVTAGSDGSFEVSNPGNLNDGDIVTATATDAAGNTSGEGTAIVDALAPNIPTIDPVGATNPITGHAEPGSMVTVTFPDGTTAAVTAGTDGSFEVPNPGNLNDGDLITATATDAAGNTSGEATATVDAIAPTIPTIDPVGATNPITGHAEPGSTVLVTFPDATTATVTAGTDGSFQVANPGNLNNEDVITVTATDTAGNTSGEGSAIVDALAPNVPTIDPVGASNPITGHAEPGSTVLVTFPDETTATVTAGTDGSFQVANPGSLNDGDVITVTATDAAGNTSGEGSAIVDALAPTIPTIDPVGATNPITGHAEPGSTVTVTFPDETTATVTAGADGSFEVPNPGNLNDGNVITATATDSAGNTSGEATTIVDALAPTLLITDDVAGIVGKDGVVTFTFTFSEAVEGFDASDIAIQGGIAGQFTQVSPTVYTLQVTPPVGATGIISISVAAAAAHDLAGNPTAAANAEQAFDTEPPPAGSLTSLALMDNEGAVTGPIGWGSTTDDATPTYTGIAAEGVTKVELLDHGVVIGTAVVNPDGTFSVSPDNAISGRDHIFTLRPVDAAGNIGSETGEIGFMFDGVAPAAPAITGVQDNEGTITGAIPKDGVTDDATPVVSGSGTPGTIVTIYDGAREVGSTTVQPDGKWSVEVSALGDGDHVLTATTTNAAGVESAHTGGYPLTVDTVAPDAPETVHATDNVNNAGGAVIAITQGDTTDDATPTLSGSGTAGETITILDNGVKIGETTVQPDGTWSFTPATGLGEGAHSITTTATDAAGNTSNASAPLDFTVDTSALELTITRVEDNAQAALELIADGGLTNDATPTFVGTATAGASVAIYDGATLVGTTTADAAGHWSITLADQTDGQHTYSVQATNAANHTVTQDYTVTVDTTASPAPVIGKGIDDVGDRQGNLASGDVTDDTTPTLIGTGTAGERVNIYVDGLLVGKTNVRADGTWSYTLDETHQLTSDGEHIFTATTVDAAGNESAASAPFSVQLDTTAPDMSNVVIHVDPVTADGVVNAVEAQGMVTLTGTITGVPADAASTTVVVSLNGNHYTATLNGTGWSVQVQGSELVADADRTLQVTATLTDAAGNPADKTTNQGYTVAAAAPADGCLTNLSLMDDEGAVTGPIGWGSTTDDATPTYTGIAAEGVTKVELLDHGVVIGTAVVNPDGTFSVSPDNAISGRDHIFTLRPVDAAGNIGSETGEIGFMFDGVAPAAPAITGVQDNEGTITGAIPKDGVTDDATPVVSGSGTPGTIVTIYDGAREVGSTTVQPDGKWSVELSALGDGDHVLTATTTNAAGVESAHTGGYPLTVDTVAPDAPETVHATDNVNNAGGAVIAITQGDTTDDATPTLSGSGTAGETITILDNGVKIGETTVQPGGTWSFTPATGLGEGAHSITTTATDAAGNTSNASAPLDFTVDTSALELTITRVEDNAQAALELIADGGLTNDATPTFVGTATAGASVAIYDGATLVGTTTADAAGHWSITLADQSDGQHTYSVQATNAANHTVTQDYTVTVDTTASPAPVIGKGIDDVGDRQGNLASGDVTDDTTPTLIGTGTAGERVNIYVDGLLVGKTNVRPDGTWSYTLDEAHQLTSDGEHVFTATTVDAAGNESAASAPFSVQLDTTAPDMSNVVIHVDPVTADGVVNAVEAQGMVTLTGTITGVPADAASTTVVVSLNGNHYTATLNGTGWSVQVQGSELVADADRTLQVTATLTDAAGNPADKTTNQGYAVDTDAPAGNSLSGVLLWDDYGAVTGEIKTGGQTDDGKPTFSGKADPSDVSTVRVFDNGVMIGVADVRADGTWSFEPSLPLSVGPHSWQAQPVDAAGNLGPLGTPIHFDLLAVPAAPIIVKVMDDVGAVQGIVQPGAKTDDTTPTLSGTGTPGTVISIYDNGTKVGTTTITNSDGTWSLTVGPFMTIAGVESIHNFTATATDGAGQESAASNLYPISLLIIPVPDAPHIDFIYDDVGILQGIIPNGGITNDAKPYISGHAGAGDTVRIYDNGKLIGSAVAGADGVWSYQVATAIVGEGNHSLTAVAVNSFGITSETSSPYLYTLDTIPLDVTSVLYTTPMVTSDNYIHAYEATGNITIDTRITGVPAGGFVYAIRVVMNGVTYESKDNHGNGDWSITIPASAFIANTSHRYEFAVLVADAAGNGAWWGVPNYTYGVQPGLTALAMPLVDPLSQAEVVGVEDPQHLTSAARTGTELAAPLKWMGAVDDVTSVAPGNARDSATAIPSPERHADGANMEPDSHIATRPATSPDVGGNAANDQLVSHVGNEVFQVHPDSRSTLMFKLLSASDGTGGNGSDTVNGFRVGDWEASSMADRIDVSDLLVGYTPTVNGKFAAQYVNGEASINAGDNIAQYLSVTHSGGNTVVSIDRDGAGDAFSPTALVTLTGVHTDLATLLANHQISLV</sequence>
<evidence type="ECO:0000313" key="6">
    <source>
        <dbReference type="Proteomes" id="UP000516028"/>
    </source>
</evidence>
<feature type="region of interest" description="Disordered" evidence="1">
    <location>
        <begin position="3503"/>
        <end position="3546"/>
    </location>
</feature>
<keyword evidence="6" id="KW-1185">Reference proteome</keyword>
<gene>
    <name evidence="5" type="ORF">H9K75_08620</name>
</gene>
<feature type="domain" description="Bacterial Ig" evidence="2">
    <location>
        <begin position="831"/>
        <end position="909"/>
    </location>
</feature>
<feature type="domain" description="Bacterial Ig" evidence="2">
    <location>
        <begin position="170"/>
        <end position="248"/>
    </location>
</feature>
<proteinExistence type="predicted"/>
<dbReference type="Pfam" id="PF19078">
    <property type="entry name" value="Big_12"/>
    <property type="match status" value="1"/>
</dbReference>
<organism evidence="5 6">
    <name type="scientific">Diaphorobacter aerolatus</name>
    <dbReference type="NCBI Taxonomy" id="1288495"/>
    <lineage>
        <taxon>Bacteria</taxon>
        <taxon>Pseudomonadati</taxon>
        <taxon>Pseudomonadota</taxon>
        <taxon>Betaproteobacteria</taxon>
        <taxon>Burkholderiales</taxon>
        <taxon>Comamonadaceae</taxon>
        <taxon>Diaphorobacter</taxon>
    </lineage>
</organism>
<dbReference type="RefSeq" id="WP_187725449.1">
    <property type="nucleotide sequence ID" value="NZ_CP060783.1"/>
</dbReference>
<dbReference type="Pfam" id="PF17936">
    <property type="entry name" value="Big_6"/>
    <property type="match status" value="20"/>
</dbReference>
<dbReference type="EMBL" id="CP060783">
    <property type="protein sequence ID" value="QNP49909.1"/>
    <property type="molecule type" value="Genomic_DNA"/>
</dbReference>
<accession>A0A7H0GNP3</accession>
<feature type="domain" description="Bacterial Ig-like" evidence="4">
    <location>
        <begin position="1648"/>
        <end position="1743"/>
    </location>
</feature>
<feature type="domain" description="Bacterial Ig-like" evidence="3">
    <location>
        <begin position="3035"/>
        <end position="3109"/>
    </location>
</feature>
<evidence type="ECO:0000259" key="4">
    <source>
        <dbReference type="Pfam" id="PF19078"/>
    </source>
</evidence>
<feature type="domain" description="Bacterial Ig" evidence="2">
    <location>
        <begin position="421"/>
        <end position="497"/>
    </location>
</feature>
<feature type="domain" description="Bacterial Ig-like" evidence="3">
    <location>
        <begin position="2184"/>
        <end position="2272"/>
    </location>
</feature>
<reference evidence="5 6" key="1">
    <citation type="submission" date="2020-08" db="EMBL/GenBank/DDBJ databases">
        <title>Genome sequence of Diaphorobacter aerolatus KACC 16536T.</title>
        <authorList>
            <person name="Hyun D.-W."/>
            <person name="Bae J.-W."/>
        </authorList>
    </citation>
    <scope>NUCLEOTIDE SEQUENCE [LARGE SCALE GENOMIC DNA]</scope>
    <source>
        <strain evidence="5 6">KACC 16536</strain>
    </source>
</reference>
<feature type="domain" description="Bacterial Ig-like" evidence="3">
    <location>
        <begin position="1866"/>
        <end position="1958"/>
    </location>
</feature>
<feature type="domain" description="Bacterial Ig" evidence="2">
    <location>
        <begin position="258"/>
        <end position="331"/>
    </location>
</feature>
<feature type="domain" description="Bacterial Ig-like" evidence="3">
    <location>
        <begin position="2817"/>
        <end position="2905"/>
    </location>
</feature>
<feature type="domain" description="Bacterial Ig" evidence="2">
    <location>
        <begin position="667"/>
        <end position="745"/>
    </location>
</feature>
<name>A0A7H0GNP3_9BURK</name>
<dbReference type="NCBIfam" id="NF033510">
    <property type="entry name" value="Ca_tandemer"/>
    <property type="match status" value="33"/>
</dbReference>
<feature type="domain" description="Bacterial Ig" evidence="2">
    <location>
        <begin position="1159"/>
        <end position="1237"/>
    </location>
</feature>
<feature type="domain" description="Bacterial Ig" evidence="2">
    <location>
        <begin position="1323"/>
        <end position="1401"/>
    </location>
</feature>
<feature type="region of interest" description="Disordered" evidence="1">
    <location>
        <begin position="122"/>
        <end position="142"/>
    </location>
</feature>
<dbReference type="InterPro" id="IPR044048">
    <property type="entry name" value="Big_12"/>
</dbReference>
<dbReference type="InterPro" id="IPR049826">
    <property type="entry name" value="Ig-like_ice"/>
</dbReference>
<evidence type="ECO:0000313" key="5">
    <source>
        <dbReference type="EMBL" id="QNP49909.1"/>
    </source>
</evidence>
<evidence type="ECO:0000259" key="3">
    <source>
        <dbReference type="Pfam" id="PF19077"/>
    </source>
</evidence>
<feature type="domain" description="Bacterial Ig" evidence="2">
    <location>
        <begin position="503"/>
        <end position="581"/>
    </location>
</feature>
<dbReference type="InterPro" id="IPR044016">
    <property type="entry name" value="Big_13"/>
</dbReference>
<feature type="domain" description="Bacterial Ig-like" evidence="3">
    <location>
        <begin position="1988"/>
        <end position="2065"/>
    </location>
</feature>
<dbReference type="Proteomes" id="UP000516028">
    <property type="component" value="Chromosome"/>
</dbReference>
<feature type="domain" description="Bacterial Ig" evidence="2">
    <location>
        <begin position="1077"/>
        <end position="1155"/>
    </location>
</feature>